<accession>A0A2P5EJ66</accession>
<proteinExistence type="predicted"/>
<keyword evidence="2" id="KW-1185">Reference proteome</keyword>
<dbReference type="InParanoid" id="A0A2P5EJ66"/>
<sequence length="101" mass="11266">MRRRLRRRGTRCGDFTVRQRCCAVMQACARLGVWRGWWTGRAAQAESGGGARDWSAGRLVVWACSLGRERQRCAARLVDWACGAGRVVQRSRGSLRRGATG</sequence>
<dbReference type="EMBL" id="JXTC01000145">
    <property type="protein sequence ID" value="PON85574.1"/>
    <property type="molecule type" value="Genomic_DNA"/>
</dbReference>
<evidence type="ECO:0000313" key="1">
    <source>
        <dbReference type="EMBL" id="PON85574.1"/>
    </source>
</evidence>
<dbReference type="AlphaFoldDB" id="A0A2P5EJ66"/>
<gene>
    <name evidence="1" type="ORF">TorRG33x02_185760</name>
</gene>
<dbReference type="Proteomes" id="UP000237000">
    <property type="component" value="Unassembled WGS sequence"/>
</dbReference>
<evidence type="ECO:0000313" key="2">
    <source>
        <dbReference type="Proteomes" id="UP000237000"/>
    </source>
</evidence>
<comment type="caution">
    <text evidence="1">The sequence shown here is derived from an EMBL/GenBank/DDBJ whole genome shotgun (WGS) entry which is preliminary data.</text>
</comment>
<organism evidence="1 2">
    <name type="scientific">Trema orientale</name>
    <name type="common">Charcoal tree</name>
    <name type="synonym">Celtis orientalis</name>
    <dbReference type="NCBI Taxonomy" id="63057"/>
    <lineage>
        <taxon>Eukaryota</taxon>
        <taxon>Viridiplantae</taxon>
        <taxon>Streptophyta</taxon>
        <taxon>Embryophyta</taxon>
        <taxon>Tracheophyta</taxon>
        <taxon>Spermatophyta</taxon>
        <taxon>Magnoliopsida</taxon>
        <taxon>eudicotyledons</taxon>
        <taxon>Gunneridae</taxon>
        <taxon>Pentapetalae</taxon>
        <taxon>rosids</taxon>
        <taxon>fabids</taxon>
        <taxon>Rosales</taxon>
        <taxon>Cannabaceae</taxon>
        <taxon>Trema</taxon>
    </lineage>
</organism>
<protein>
    <submittedName>
        <fullName evidence="1">Uncharacterized protein</fullName>
    </submittedName>
</protein>
<name>A0A2P5EJ66_TREOI</name>
<reference evidence="2" key="1">
    <citation type="submission" date="2016-06" db="EMBL/GenBank/DDBJ databases">
        <title>Parallel loss of symbiosis genes in relatives of nitrogen-fixing non-legume Parasponia.</title>
        <authorList>
            <person name="Van Velzen R."/>
            <person name="Holmer R."/>
            <person name="Bu F."/>
            <person name="Rutten L."/>
            <person name="Van Zeijl A."/>
            <person name="Liu W."/>
            <person name="Santuari L."/>
            <person name="Cao Q."/>
            <person name="Sharma T."/>
            <person name="Shen D."/>
            <person name="Roswanjaya Y."/>
            <person name="Wardhani T."/>
            <person name="Kalhor M.S."/>
            <person name="Jansen J."/>
            <person name="Van den Hoogen J."/>
            <person name="Gungor B."/>
            <person name="Hartog M."/>
            <person name="Hontelez J."/>
            <person name="Verver J."/>
            <person name="Yang W.-C."/>
            <person name="Schijlen E."/>
            <person name="Repin R."/>
            <person name="Schilthuizen M."/>
            <person name="Schranz E."/>
            <person name="Heidstra R."/>
            <person name="Miyata K."/>
            <person name="Fedorova E."/>
            <person name="Kohlen W."/>
            <person name="Bisseling T."/>
            <person name="Smit S."/>
            <person name="Geurts R."/>
        </authorList>
    </citation>
    <scope>NUCLEOTIDE SEQUENCE [LARGE SCALE GENOMIC DNA]</scope>
    <source>
        <strain evidence="2">cv. RG33-2</strain>
    </source>
</reference>